<comment type="caution">
    <text evidence="19">The sequence shown here is derived from an EMBL/GenBank/DDBJ whole genome shotgun (WGS) entry which is preliminary data.</text>
</comment>
<dbReference type="GO" id="GO:0015344">
    <property type="term" value="F:siderophore uptake transmembrane transporter activity"/>
    <property type="evidence" value="ECO:0007669"/>
    <property type="project" value="TreeGrafter"/>
</dbReference>
<evidence type="ECO:0000256" key="3">
    <source>
        <dbReference type="ARBA" id="ARBA00022448"/>
    </source>
</evidence>
<keyword evidence="11 14" id="KW-0472">Membrane</keyword>
<dbReference type="InterPro" id="IPR036942">
    <property type="entry name" value="Beta-barrel_TonB_sf"/>
</dbReference>
<evidence type="ECO:0000256" key="8">
    <source>
        <dbReference type="ARBA" id="ARBA00023004"/>
    </source>
</evidence>
<dbReference type="PANTHER" id="PTHR32552">
    <property type="entry name" value="FERRICHROME IRON RECEPTOR-RELATED"/>
    <property type="match status" value="1"/>
</dbReference>
<evidence type="ECO:0000256" key="16">
    <source>
        <dbReference type="SAM" id="SignalP"/>
    </source>
</evidence>
<evidence type="ECO:0000313" key="20">
    <source>
        <dbReference type="Proteomes" id="UP000628448"/>
    </source>
</evidence>
<dbReference type="InterPro" id="IPR039426">
    <property type="entry name" value="TonB-dep_rcpt-like"/>
</dbReference>
<evidence type="ECO:0000256" key="5">
    <source>
        <dbReference type="ARBA" id="ARBA00022496"/>
    </source>
</evidence>
<evidence type="ECO:0000256" key="2">
    <source>
        <dbReference type="ARBA" id="ARBA00009810"/>
    </source>
</evidence>
<dbReference type="GO" id="GO:0038023">
    <property type="term" value="F:signaling receptor activity"/>
    <property type="evidence" value="ECO:0007669"/>
    <property type="project" value="InterPro"/>
</dbReference>
<dbReference type="InterPro" id="IPR000531">
    <property type="entry name" value="Beta-barrel_TonB"/>
</dbReference>
<keyword evidence="7 16" id="KW-0732">Signal</keyword>
<feature type="domain" description="TonB-dependent receptor plug" evidence="18">
    <location>
        <begin position="133"/>
        <end position="231"/>
    </location>
</feature>
<comment type="subcellular location">
    <subcellularLocation>
        <location evidence="1 14">Cell outer membrane</location>
        <topology evidence="1 14">Multi-pass membrane protein</topology>
    </subcellularLocation>
</comment>
<feature type="chain" id="PRO_5037012001" evidence="16">
    <location>
        <begin position="20"/>
        <end position="796"/>
    </location>
</feature>
<reference evidence="19" key="1">
    <citation type="submission" date="2020-11" db="EMBL/GenBank/DDBJ databases">
        <title>Bacterial whole genome sequence for Panacibacter sp. DH6.</title>
        <authorList>
            <person name="Le V."/>
            <person name="Ko S."/>
            <person name="Ahn C.-Y."/>
            <person name="Oh H.-M."/>
        </authorList>
    </citation>
    <scope>NUCLEOTIDE SEQUENCE</scope>
    <source>
        <strain evidence="19">DH6</strain>
    </source>
</reference>
<dbReference type="SUPFAM" id="SSF49452">
    <property type="entry name" value="Starch-binding domain-like"/>
    <property type="match status" value="1"/>
</dbReference>
<dbReference type="PROSITE" id="PS52016">
    <property type="entry name" value="TONB_DEPENDENT_REC_3"/>
    <property type="match status" value="1"/>
</dbReference>
<keyword evidence="9" id="KW-0406">Ion transport</keyword>
<keyword evidence="6 14" id="KW-0812">Transmembrane</keyword>
<name>A0A931GXC4_9BACT</name>
<feature type="signal peptide" evidence="16">
    <location>
        <begin position="1"/>
        <end position="19"/>
    </location>
</feature>
<evidence type="ECO:0000256" key="1">
    <source>
        <dbReference type="ARBA" id="ARBA00004571"/>
    </source>
</evidence>
<keyword evidence="4 14" id="KW-1134">Transmembrane beta strand</keyword>
<evidence type="ECO:0000256" key="7">
    <source>
        <dbReference type="ARBA" id="ARBA00022729"/>
    </source>
</evidence>
<evidence type="ECO:0000256" key="14">
    <source>
        <dbReference type="PROSITE-ProRule" id="PRU01360"/>
    </source>
</evidence>
<evidence type="ECO:0000313" key="19">
    <source>
        <dbReference type="EMBL" id="MBG9377803.1"/>
    </source>
</evidence>
<dbReference type="CDD" id="cd01347">
    <property type="entry name" value="ligand_gated_channel"/>
    <property type="match status" value="1"/>
</dbReference>
<dbReference type="Proteomes" id="UP000628448">
    <property type="component" value="Unassembled WGS sequence"/>
</dbReference>
<keyword evidence="13 14" id="KW-0998">Cell outer membrane</keyword>
<dbReference type="NCBIfam" id="TIGR01783">
    <property type="entry name" value="TonB-siderophor"/>
    <property type="match status" value="1"/>
</dbReference>
<keyword evidence="10 15" id="KW-0798">TonB box</keyword>
<evidence type="ECO:0000256" key="4">
    <source>
        <dbReference type="ARBA" id="ARBA00022452"/>
    </source>
</evidence>
<dbReference type="Pfam" id="PF07715">
    <property type="entry name" value="Plug"/>
    <property type="match status" value="1"/>
</dbReference>
<dbReference type="InterPro" id="IPR010105">
    <property type="entry name" value="TonB_sidphr_rcpt"/>
</dbReference>
<dbReference type="GO" id="GO:0009279">
    <property type="term" value="C:cell outer membrane"/>
    <property type="evidence" value="ECO:0007669"/>
    <property type="project" value="UniProtKB-SubCell"/>
</dbReference>
<evidence type="ECO:0000256" key="9">
    <source>
        <dbReference type="ARBA" id="ARBA00023065"/>
    </source>
</evidence>
<dbReference type="EMBL" id="JADWYR010000002">
    <property type="protein sequence ID" value="MBG9377803.1"/>
    <property type="molecule type" value="Genomic_DNA"/>
</dbReference>
<evidence type="ECO:0000256" key="6">
    <source>
        <dbReference type="ARBA" id="ARBA00022692"/>
    </source>
</evidence>
<evidence type="ECO:0000259" key="17">
    <source>
        <dbReference type="Pfam" id="PF00593"/>
    </source>
</evidence>
<evidence type="ECO:0000259" key="18">
    <source>
        <dbReference type="Pfam" id="PF07715"/>
    </source>
</evidence>
<dbReference type="InterPro" id="IPR012910">
    <property type="entry name" value="Plug_dom"/>
</dbReference>
<evidence type="ECO:0000256" key="12">
    <source>
        <dbReference type="ARBA" id="ARBA00023170"/>
    </source>
</evidence>
<keyword evidence="3 14" id="KW-0813">Transport</keyword>
<dbReference type="InterPro" id="IPR037066">
    <property type="entry name" value="Plug_dom_sf"/>
</dbReference>
<dbReference type="Gene3D" id="2.40.170.20">
    <property type="entry name" value="TonB-dependent receptor, beta-barrel domain"/>
    <property type="match status" value="1"/>
</dbReference>
<dbReference type="GO" id="GO:0030246">
    <property type="term" value="F:carbohydrate binding"/>
    <property type="evidence" value="ECO:0007669"/>
    <property type="project" value="InterPro"/>
</dbReference>
<feature type="domain" description="TonB-dependent receptor-like beta-barrel" evidence="17">
    <location>
        <begin position="307"/>
        <end position="766"/>
    </location>
</feature>
<dbReference type="Gene3D" id="2.60.40.1120">
    <property type="entry name" value="Carboxypeptidase-like, regulatory domain"/>
    <property type="match status" value="1"/>
</dbReference>
<dbReference type="InterPro" id="IPR013784">
    <property type="entry name" value="Carb-bd-like_fold"/>
</dbReference>
<dbReference type="Pfam" id="PF00593">
    <property type="entry name" value="TonB_dep_Rec_b-barrel"/>
    <property type="match status" value="1"/>
</dbReference>
<accession>A0A931GXC4</accession>
<dbReference type="RefSeq" id="WP_196991870.1">
    <property type="nucleotide sequence ID" value="NZ_JADWYR010000002.1"/>
</dbReference>
<organism evidence="19 20">
    <name type="scientific">Panacibacter microcysteis</name>
    <dbReference type="NCBI Taxonomy" id="2793269"/>
    <lineage>
        <taxon>Bacteria</taxon>
        <taxon>Pseudomonadati</taxon>
        <taxon>Bacteroidota</taxon>
        <taxon>Chitinophagia</taxon>
        <taxon>Chitinophagales</taxon>
        <taxon>Chitinophagaceae</taxon>
        <taxon>Panacibacter</taxon>
    </lineage>
</organism>
<evidence type="ECO:0000256" key="11">
    <source>
        <dbReference type="ARBA" id="ARBA00023136"/>
    </source>
</evidence>
<keyword evidence="20" id="KW-1185">Reference proteome</keyword>
<gene>
    <name evidence="19" type="ORF">I5907_16305</name>
</gene>
<evidence type="ECO:0000256" key="10">
    <source>
        <dbReference type="ARBA" id="ARBA00023077"/>
    </source>
</evidence>
<keyword evidence="12 19" id="KW-0675">Receptor</keyword>
<evidence type="ECO:0000256" key="13">
    <source>
        <dbReference type="ARBA" id="ARBA00023237"/>
    </source>
</evidence>
<keyword evidence="5" id="KW-0410">Iron transport</keyword>
<dbReference type="Pfam" id="PF13715">
    <property type="entry name" value="CarbopepD_reg_2"/>
    <property type="match status" value="1"/>
</dbReference>
<dbReference type="Gene3D" id="2.170.130.10">
    <property type="entry name" value="TonB-dependent receptor, plug domain"/>
    <property type="match status" value="1"/>
</dbReference>
<proteinExistence type="inferred from homology"/>
<dbReference type="SUPFAM" id="SSF56935">
    <property type="entry name" value="Porins"/>
    <property type="match status" value="1"/>
</dbReference>
<dbReference type="PANTHER" id="PTHR32552:SF68">
    <property type="entry name" value="FERRICHROME OUTER MEMBRANE TRANSPORTER_PHAGE RECEPTOR"/>
    <property type="match status" value="1"/>
</dbReference>
<keyword evidence="8" id="KW-0408">Iron</keyword>
<sequence>MRSLIYSLLAIFIFSTANAQQTATGEINGKLLTQDGKPAAYVTIFLKDTRLKTISGEDGSYAFQQVPAGNYILITSFVGLESQSRPVVMAAGENKTVDFNLKENAVELQEVIVATGKSVNERNTSIGKMPVAIRELPQSAAIVGEALIRDQQAQRLSDVIKNVNGVYLGTTRGSTQETFFARGYNLGAYNMFKNGARVNTGVMPEMSSLEKVEVLKGSAAILYGNVAPGGIVNMVTKRPKFNFGGEVSLRAGSFGLVKPSFDVYGPLSSSVAYRVNGTYETTNSYRDNVSSARYYVNPSLLFKLSGKTELTVQGDYLYSNFTPDFGIGSVLTEPNQLADLPRNAFLGTPWQYNKAQQATASVNLRHKFNDAWTLNSNVSYQQFNRDYYSIERVQIQTNGDFYRPLNKILSEENYYTAQVDVTGKFNTGRLKHVLLAGADAERYLTSTYGFTNPTVYDTINVFDAAKYVPRTDIPAADRKTLIKTPINRVGFYVQDLVAITPKLNLLAGVRWSMQESPANTTSYLLYNDSTTKGTYKADRAFSPRLGLVYKPTNSTSLFVSYASSFSPNTGTDIYFNALSPSIIDQYEAGIKNEFFNGALTANLTLYYIRNNNLAQTAQFDSSGNVNSNTNLKELVGQTGSKGIELDLAYNPAPNLNIVAGYSYNDMRYVKTPDSKGSYIEGERLVSTPQHTANGSIFYTFNTLALKGFKIGAAVFYTGKRFAGWNNTVGQTQTYSRLIPVSGFTTVDLTAGYTYKHISVLAKLSNITNTLNYYVHENYSVNPIAPRQVIATVSYRF</sequence>
<protein>
    <submittedName>
        <fullName evidence="19">TonB-dependent receptor</fullName>
    </submittedName>
</protein>
<comment type="similarity">
    <text evidence="2 14 15">Belongs to the TonB-dependent receptor family.</text>
</comment>
<dbReference type="GO" id="GO:0015891">
    <property type="term" value="P:siderophore transport"/>
    <property type="evidence" value="ECO:0007669"/>
    <property type="project" value="InterPro"/>
</dbReference>
<evidence type="ECO:0000256" key="15">
    <source>
        <dbReference type="RuleBase" id="RU003357"/>
    </source>
</evidence>
<dbReference type="AlphaFoldDB" id="A0A931GXC4"/>